<reference evidence="2" key="1">
    <citation type="submission" date="2013-03" db="EMBL/GenBank/DDBJ databases">
        <title>Draft genome sequence of Bacillus firmus DS1.</title>
        <authorList>
            <person name="Peng D."/>
            <person name="Zhu L."/>
            <person name="Sun M."/>
        </authorList>
    </citation>
    <scope>NUCLEOTIDE SEQUENCE [LARGE SCALE GENOMIC DNA]</scope>
    <source>
        <strain evidence="2">DS1</strain>
    </source>
</reference>
<gene>
    <name evidence="1" type="ORF">PBF_06416</name>
</gene>
<dbReference type="EMBL" id="APVL01000004">
    <property type="protein sequence ID" value="EWG11744.1"/>
    <property type="molecule type" value="Genomic_DNA"/>
</dbReference>
<comment type="caution">
    <text evidence="1">The sequence shown here is derived from an EMBL/GenBank/DDBJ whole genome shotgun (WGS) entry which is preliminary data.</text>
</comment>
<proteinExistence type="predicted"/>
<evidence type="ECO:0000313" key="2">
    <source>
        <dbReference type="Proteomes" id="UP000019270"/>
    </source>
</evidence>
<accession>W7LI47</accession>
<evidence type="ECO:0000313" key="1">
    <source>
        <dbReference type="EMBL" id="EWG11744.1"/>
    </source>
</evidence>
<organism evidence="1 2">
    <name type="scientific">Cytobacillus firmus DS1</name>
    <dbReference type="NCBI Taxonomy" id="1307436"/>
    <lineage>
        <taxon>Bacteria</taxon>
        <taxon>Bacillati</taxon>
        <taxon>Bacillota</taxon>
        <taxon>Bacilli</taxon>
        <taxon>Bacillales</taxon>
        <taxon>Bacillaceae</taxon>
        <taxon>Cytobacillus</taxon>
    </lineage>
</organism>
<dbReference type="AlphaFoldDB" id="W7LI47"/>
<dbReference type="PATRIC" id="fig|1307436.3.peg.1362"/>
<dbReference type="Proteomes" id="UP000019270">
    <property type="component" value="Unassembled WGS sequence"/>
</dbReference>
<sequence length="63" mass="7271">MYSNQKQAAIGLLFIVLALIAAVAEVGAFYIKYSFFIRNFTHSWYINREKESDDMYSSGRVII</sequence>
<protein>
    <submittedName>
        <fullName evidence="1">Uncharacterized protein</fullName>
    </submittedName>
</protein>
<reference evidence="1 2" key="2">
    <citation type="journal article" date="2016" name="Sci. Rep.">
        <title>A novel serine protease, Sep1, from Bacillus firmus DS-1 has nematicidal activity and degrades multiple intestinal-associated nematode proteins.</title>
        <authorList>
            <person name="Geng C."/>
            <person name="Nie X."/>
            <person name="Tang Z."/>
            <person name="Zhang Y."/>
            <person name="Lin J."/>
            <person name="Sun M."/>
            <person name="Peng D."/>
        </authorList>
    </citation>
    <scope>NUCLEOTIDE SEQUENCE [LARGE SCALE GENOMIC DNA]</scope>
    <source>
        <strain evidence="1 2">DS1</strain>
    </source>
</reference>
<name>W7LI47_CYTFI</name>